<dbReference type="SUPFAM" id="SSF57701">
    <property type="entry name" value="Zn2/Cys6 DNA-binding domain"/>
    <property type="match status" value="1"/>
</dbReference>
<sequence length="447" mass="49802">MEGNDASRPYHPKRPHRKSRAGCISCKTRKVKCDEARPTCRNCTLRREKCVYVNKSPPSKAASLASAELIHHTGLAFRSHDTPASTPSPGPADVSNANLIYEPMYMPAGRNINDMKLLWHFTTTTHSSLNSWTGAEPRVTNVLRHQLLEHALDNPFLLDGVLGLTAMQMNFVGQSDVSPSLAALYRARAMCGYRAAIEAADPATFPALLVSSIVVCGLSSAEFRGPDAKPLFVLDWLTVWRGIGLIIQLTQLRSVADSSLVVLFYRPQIDLDETPIHLPSNLLFMISSIRAEDPDYPHVKSYYTFLKYLGGLYRGLATEGFGPLLNLRITTFLSFSTVEFIELARQRRSRAAIIIAHYLVFVKLIKKIWWMSDISDSEIRNISGLVGLGPLSEFMRVPKAALGVEDDVELARILLQNPTWEPPRQSDKAITWPLGDFVDQDGKPVEE</sequence>
<dbReference type="Gene3D" id="4.10.240.10">
    <property type="entry name" value="Zn(2)-C6 fungal-type DNA-binding domain"/>
    <property type="match status" value="1"/>
</dbReference>
<reference evidence="3" key="1">
    <citation type="submission" date="2023-06" db="EMBL/GenBank/DDBJ databases">
        <title>Genome-scale phylogeny and comparative genomics of the fungal order Sordariales.</title>
        <authorList>
            <consortium name="Lawrence Berkeley National Laboratory"/>
            <person name="Hensen N."/>
            <person name="Bonometti L."/>
            <person name="Westerberg I."/>
            <person name="Brannstrom I.O."/>
            <person name="Guillou S."/>
            <person name="Cros-Aarteil S."/>
            <person name="Calhoun S."/>
            <person name="Haridas S."/>
            <person name="Kuo A."/>
            <person name="Mondo S."/>
            <person name="Pangilinan J."/>
            <person name="Riley R."/>
            <person name="Labutti K."/>
            <person name="Andreopoulos B."/>
            <person name="Lipzen A."/>
            <person name="Chen C."/>
            <person name="Yanf M."/>
            <person name="Daum C."/>
            <person name="Ng V."/>
            <person name="Clum A."/>
            <person name="Steindorff A."/>
            <person name="Ohm R."/>
            <person name="Martin F."/>
            <person name="Silar P."/>
            <person name="Natvig D."/>
            <person name="Lalanne C."/>
            <person name="Gautier V."/>
            <person name="Ament-Velasquez S.L."/>
            <person name="Kruys A."/>
            <person name="Hutchinson M.I."/>
            <person name="Powell A.J."/>
            <person name="Barry K."/>
            <person name="Miller A.N."/>
            <person name="Grigoriev I.V."/>
            <person name="Debuchy R."/>
            <person name="Gladieux P."/>
            <person name="Thoren M.H."/>
            <person name="Johannesson H."/>
        </authorList>
    </citation>
    <scope>NUCLEOTIDE SEQUENCE</scope>
    <source>
        <strain evidence="3">CBS 606.72</strain>
    </source>
</reference>
<gene>
    <name evidence="3" type="ORF">B0T14DRAFT_424099</name>
</gene>
<dbReference type="InterPro" id="IPR053157">
    <property type="entry name" value="Sterol_Uptake_Regulator"/>
</dbReference>
<comment type="caution">
    <text evidence="3">The sequence shown here is derived from an EMBL/GenBank/DDBJ whole genome shotgun (WGS) entry which is preliminary data.</text>
</comment>
<dbReference type="GO" id="GO:0008270">
    <property type="term" value="F:zinc ion binding"/>
    <property type="evidence" value="ECO:0007669"/>
    <property type="project" value="InterPro"/>
</dbReference>
<feature type="domain" description="Zn(2)-C6 fungal-type" evidence="2">
    <location>
        <begin position="22"/>
        <end position="52"/>
    </location>
</feature>
<dbReference type="Proteomes" id="UP001175000">
    <property type="component" value="Unassembled WGS sequence"/>
</dbReference>
<keyword evidence="1" id="KW-0539">Nucleus</keyword>
<evidence type="ECO:0000259" key="2">
    <source>
        <dbReference type="PROSITE" id="PS50048"/>
    </source>
</evidence>
<name>A0AA39X2M9_9PEZI</name>
<dbReference type="AlphaFoldDB" id="A0AA39X2M9"/>
<dbReference type="SMART" id="SM00066">
    <property type="entry name" value="GAL4"/>
    <property type="match status" value="1"/>
</dbReference>
<proteinExistence type="predicted"/>
<keyword evidence="4" id="KW-1185">Reference proteome</keyword>
<accession>A0AA39X2M9</accession>
<dbReference type="CDD" id="cd00067">
    <property type="entry name" value="GAL4"/>
    <property type="match status" value="1"/>
</dbReference>
<dbReference type="Pfam" id="PF00172">
    <property type="entry name" value="Zn_clus"/>
    <property type="match status" value="1"/>
</dbReference>
<dbReference type="InterPro" id="IPR036864">
    <property type="entry name" value="Zn2-C6_fun-type_DNA-bd_sf"/>
</dbReference>
<protein>
    <recommendedName>
        <fullName evidence="2">Zn(2)-C6 fungal-type domain-containing protein</fullName>
    </recommendedName>
</protein>
<dbReference type="PROSITE" id="PS50048">
    <property type="entry name" value="ZN2_CY6_FUNGAL_2"/>
    <property type="match status" value="1"/>
</dbReference>
<evidence type="ECO:0000313" key="3">
    <source>
        <dbReference type="EMBL" id="KAK0626173.1"/>
    </source>
</evidence>
<dbReference type="PROSITE" id="PS00463">
    <property type="entry name" value="ZN2_CY6_FUNGAL_1"/>
    <property type="match status" value="1"/>
</dbReference>
<dbReference type="GO" id="GO:0001228">
    <property type="term" value="F:DNA-binding transcription activator activity, RNA polymerase II-specific"/>
    <property type="evidence" value="ECO:0007669"/>
    <property type="project" value="TreeGrafter"/>
</dbReference>
<evidence type="ECO:0000256" key="1">
    <source>
        <dbReference type="ARBA" id="ARBA00023242"/>
    </source>
</evidence>
<dbReference type="PANTHER" id="PTHR47784">
    <property type="entry name" value="STEROL UPTAKE CONTROL PROTEIN 2"/>
    <property type="match status" value="1"/>
</dbReference>
<dbReference type="EMBL" id="JAULSU010000002">
    <property type="protein sequence ID" value="KAK0626173.1"/>
    <property type="molecule type" value="Genomic_DNA"/>
</dbReference>
<dbReference type="InterPro" id="IPR001138">
    <property type="entry name" value="Zn2Cys6_DnaBD"/>
</dbReference>
<organism evidence="3 4">
    <name type="scientific">Immersiella caudata</name>
    <dbReference type="NCBI Taxonomy" id="314043"/>
    <lineage>
        <taxon>Eukaryota</taxon>
        <taxon>Fungi</taxon>
        <taxon>Dikarya</taxon>
        <taxon>Ascomycota</taxon>
        <taxon>Pezizomycotina</taxon>
        <taxon>Sordariomycetes</taxon>
        <taxon>Sordariomycetidae</taxon>
        <taxon>Sordariales</taxon>
        <taxon>Lasiosphaeriaceae</taxon>
        <taxon>Immersiella</taxon>
    </lineage>
</organism>
<dbReference type="PANTHER" id="PTHR47784:SF5">
    <property type="entry name" value="STEROL UPTAKE CONTROL PROTEIN 2"/>
    <property type="match status" value="1"/>
</dbReference>
<evidence type="ECO:0000313" key="4">
    <source>
        <dbReference type="Proteomes" id="UP001175000"/>
    </source>
</evidence>